<protein>
    <submittedName>
        <fullName evidence="1">Uncharacterized protein</fullName>
    </submittedName>
</protein>
<keyword evidence="2" id="KW-1185">Reference proteome</keyword>
<accession>A0AAD2D0V9</accession>
<sequence>MGTVVGCNGRKFGEIRDFGDFRGREFRGWRKRVLASLSHEDCLRLVEEIKKSRDRIDIVETLSCVLILIWNLKSICRLSECSKIM</sequence>
<evidence type="ECO:0000313" key="1">
    <source>
        <dbReference type="EMBL" id="CAI2375698.1"/>
    </source>
</evidence>
<organism evidence="1 2">
    <name type="scientific">Euplotes crassus</name>
    <dbReference type="NCBI Taxonomy" id="5936"/>
    <lineage>
        <taxon>Eukaryota</taxon>
        <taxon>Sar</taxon>
        <taxon>Alveolata</taxon>
        <taxon>Ciliophora</taxon>
        <taxon>Intramacronucleata</taxon>
        <taxon>Spirotrichea</taxon>
        <taxon>Hypotrichia</taxon>
        <taxon>Euplotida</taxon>
        <taxon>Euplotidae</taxon>
        <taxon>Moneuplotes</taxon>
    </lineage>
</organism>
<dbReference type="Proteomes" id="UP001295684">
    <property type="component" value="Unassembled WGS sequence"/>
</dbReference>
<proteinExistence type="predicted"/>
<gene>
    <name evidence="1" type="ORF">ECRASSUSDP1_LOCUS17062</name>
</gene>
<evidence type="ECO:0000313" key="2">
    <source>
        <dbReference type="Proteomes" id="UP001295684"/>
    </source>
</evidence>
<dbReference type="AlphaFoldDB" id="A0AAD2D0V9"/>
<dbReference type="EMBL" id="CAMPGE010017193">
    <property type="protein sequence ID" value="CAI2375698.1"/>
    <property type="molecule type" value="Genomic_DNA"/>
</dbReference>
<comment type="caution">
    <text evidence="1">The sequence shown here is derived from an EMBL/GenBank/DDBJ whole genome shotgun (WGS) entry which is preliminary data.</text>
</comment>
<name>A0AAD2D0V9_EUPCR</name>
<reference evidence="1" key="1">
    <citation type="submission" date="2023-07" db="EMBL/GenBank/DDBJ databases">
        <authorList>
            <consortium name="AG Swart"/>
            <person name="Singh M."/>
            <person name="Singh A."/>
            <person name="Seah K."/>
            <person name="Emmerich C."/>
        </authorList>
    </citation>
    <scope>NUCLEOTIDE SEQUENCE</scope>
    <source>
        <strain evidence="1">DP1</strain>
    </source>
</reference>